<keyword evidence="3" id="KW-0732">Signal</keyword>
<evidence type="ECO:0000313" key="5">
    <source>
        <dbReference type="Proteomes" id="UP001497392"/>
    </source>
</evidence>
<protein>
    <submittedName>
        <fullName evidence="4">G229 protein</fullName>
    </submittedName>
</protein>
<feature type="transmembrane region" description="Helical" evidence="2">
    <location>
        <begin position="124"/>
        <end position="142"/>
    </location>
</feature>
<organism evidence="4 5">
    <name type="scientific">Coccomyxa viridis</name>
    <dbReference type="NCBI Taxonomy" id="1274662"/>
    <lineage>
        <taxon>Eukaryota</taxon>
        <taxon>Viridiplantae</taxon>
        <taxon>Chlorophyta</taxon>
        <taxon>core chlorophytes</taxon>
        <taxon>Trebouxiophyceae</taxon>
        <taxon>Trebouxiophyceae incertae sedis</taxon>
        <taxon>Coccomyxaceae</taxon>
        <taxon>Coccomyxa</taxon>
    </lineage>
</organism>
<keyword evidence="2" id="KW-0812">Transmembrane</keyword>
<reference evidence="4 5" key="1">
    <citation type="submission" date="2024-06" db="EMBL/GenBank/DDBJ databases">
        <authorList>
            <person name="Kraege A."/>
            <person name="Thomma B."/>
        </authorList>
    </citation>
    <scope>NUCLEOTIDE SEQUENCE [LARGE SCALE GENOMIC DNA]</scope>
</reference>
<accession>A0ABP1FF75</accession>
<dbReference type="Proteomes" id="UP001497392">
    <property type="component" value="Unassembled WGS sequence"/>
</dbReference>
<feature type="coiled-coil region" evidence="1">
    <location>
        <begin position="58"/>
        <end position="88"/>
    </location>
</feature>
<keyword evidence="2" id="KW-0472">Membrane</keyword>
<evidence type="ECO:0000256" key="2">
    <source>
        <dbReference type="SAM" id="Phobius"/>
    </source>
</evidence>
<evidence type="ECO:0000256" key="3">
    <source>
        <dbReference type="SAM" id="SignalP"/>
    </source>
</evidence>
<keyword evidence="2" id="KW-1133">Transmembrane helix</keyword>
<sequence>MKGASGVIIAALCTILALSSSQCSGLVHTAEPLPVGQLLSKGITSSGRHLLASSAQSVQDLEDEILQEEMTALELEEEEEELAEAEADEPLSLDTERVTKEGSGGFLSTSSWPTFGLVGEKQVALYYGVCLLFTVFFFKNSGIRHSLMGIARANSHGKSARLGA</sequence>
<feature type="chain" id="PRO_5045119866" evidence="3">
    <location>
        <begin position="26"/>
        <end position="164"/>
    </location>
</feature>
<gene>
    <name evidence="4" type="primary">g229</name>
    <name evidence="4" type="ORF">VP750_LOCUS199</name>
</gene>
<name>A0ABP1FF75_9CHLO</name>
<keyword evidence="1" id="KW-0175">Coiled coil</keyword>
<comment type="caution">
    <text evidence="4">The sequence shown here is derived from an EMBL/GenBank/DDBJ whole genome shotgun (WGS) entry which is preliminary data.</text>
</comment>
<evidence type="ECO:0000256" key="1">
    <source>
        <dbReference type="SAM" id="Coils"/>
    </source>
</evidence>
<feature type="signal peptide" evidence="3">
    <location>
        <begin position="1"/>
        <end position="25"/>
    </location>
</feature>
<keyword evidence="5" id="KW-1185">Reference proteome</keyword>
<evidence type="ECO:0000313" key="4">
    <source>
        <dbReference type="EMBL" id="CAL5218540.1"/>
    </source>
</evidence>
<proteinExistence type="predicted"/>
<dbReference type="EMBL" id="CAXHTA020000001">
    <property type="protein sequence ID" value="CAL5218540.1"/>
    <property type="molecule type" value="Genomic_DNA"/>
</dbReference>